<dbReference type="Pfam" id="PF13365">
    <property type="entry name" value="Trypsin_2"/>
    <property type="match status" value="1"/>
</dbReference>
<dbReference type="GO" id="GO:0004252">
    <property type="term" value="F:serine-type endopeptidase activity"/>
    <property type="evidence" value="ECO:0007669"/>
    <property type="project" value="InterPro"/>
</dbReference>
<comment type="subcellular location">
    <subcellularLocation>
        <location evidence="2">Periplasm</location>
    </subcellularLocation>
</comment>
<evidence type="ECO:0000256" key="13">
    <source>
        <dbReference type="ARBA" id="ARBA00032850"/>
    </source>
</evidence>
<dbReference type="AlphaFoldDB" id="A0A858R839"/>
<dbReference type="PANTHER" id="PTHR22939:SF130">
    <property type="entry name" value="PERIPLASMIC SERINE ENDOPROTEASE DEGP-LIKE-RELATED"/>
    <property type="match status" value="1"/>
</dbReference>
<dbReference type="EC" id="3.4.21.107" evidence="4"/>
<dbReference type="InterPro" id="IPR036034">
    <property type="entry name" value="PDZ_sf"/>
</dbReference>
<comment type="catalytic activity">
    <reaction evidence="1">
        <text>Acts on substrates that are at least partially unfolded. The cleavage site P1 residue is normally between a pair of hydrophobic residues, such as Val-|-Val.</text>
        <dbReference type="EC" id="3.4.21.107"/>
    </reaction>
</comment>
<dbReference type="SUPFAM" id="SSF50156">
    <property type="entry name" value="PDZ domain-like"/>
    <property type="match status" value="2"/>
</dbReference>
<sequence>METHVTIPVRLRPALAQAAPAPAPRRLARWLFAAPVAAALLLTGTPAVQPAHAQRGAPESFAPLAERILPAVVNISTSQTVQQNRPGGGRSPVPMPEFPPGSPFEDFFRDFFERQQQDPNAPPRRAQSLGSGFIIDASGYIVTNNHVIEGADEITVIFQGADQQELKAELIGTDKETDLALLKVNAGRSLPALKWGDSDGIKVGDWVVAIGNPFGLGGTVTAGIISARARDIGAGRFDDFLQTDASINRGNSGGPLVNLNGDVVGINSAIFSQTGGSIGIGFAIPANMAKNVIGQLREGGKVKRGWLGVQIQNVNPDEAEALGLKEAKGALVGTVTPESPAAKAGLRPGDVILTFDGKDVANNRALPRMVAETPINKKVSVGVFRKGERLTVSVTLGEFPEQPTVQAALPGGRGGPQEEQGQANVEAVGMTVSGLTPELRKQFNLTEAAKGVVVTKVNPNSPAQARQLRPGDVIVEVSQQAVEKPADVQDRVKKAKESGQKAVLLLIERGGELQFLALSLG</sequence>
<keyword evidence="9" id="KW-0574">Periplasm</keyword>
<evidence type="ECO:0000256" key="4">
    <source>
        <dbReference type="ARBA" id="ARBA00013035"/>
    </source>
</evidence>
<dbReference type="NCBIfam" id="TIGR02037">
    <property type="entry name" value="degP_htrA_DO"/>
    <property type="match status" value="1"/>
</dbReference>
<dbReference type="EMBL" id="CP051775">
    <property type="protein sequence ID" value="QJE73534.1"/>
    <property type="molecule type" value="Genomic_DNA"/>
</dbReference>
<comment type="similarity">
    <text evidence="3">Belongs to the peptidase S1C family.</text>
</comment>
<dbReference type="SMART" id="SM00228">
    <property type="entry name" value="PDZ"/>
    <property type="match status" value="2"/>
</dbReference>
<feature type="domain" description="PDZ" evidence="16">
    <location>
        <begin position="417"/>
        <end position="510"/>
    </location>
</feature>
<name>A0A858R839_9PROT</name>
<evidence type="ECO:0000256" key="6">
    <source>
        <dbReference type="ARBA" id="ARBA00022670"/>
    </source>
</evidence>
<gene>
    <name evidence="17" type="ORF">HHL28_10920</name>
</gene>
<feature type="binding site" evidence="15">
    <location>
        <begin position="250"/>
        <end position="252"/>
    </location>
    <ligand>
        <name>substrate</name>
    </ligand>
</feature>
<reference evidence="17" key="1">
    <citation type="submission" date="2020-04" db="EMBL/GenBank/DDBJ databases">
        <title>A desert anoxygenic phototrophic bacterium fixes CO2 using RubisCO under aerobic conditions.</title>
        <authorList>
            <person name="Tang K."/>
        </authorList>
    </citation>
    <scope>NUCLEOTIDE SEQUENCE [LARGE SCALE GENOMIC DNA]</scope>
    <source>
        <strain evidence="17">MIMtkB3</strain>
    </source>
</reference>
<keyword evidence="8" id="KW-0677">Repeat</keyword>
<feature type="active site" description="Charge relay system" evidence="14">
    <location>
        <position position="252"/>
    </location>
</feature>
<keyword evidence="18" id="KW-1185">Reference proteome</keyword>
<proteinExistence type="inferred from homology"/>
<evidence type="ECO:0000313" key="18">
    <source>
        <dbReference type="Proteomes" id="UP000501891"/>
    </source>
</evidence>
<dbReference type="CDD" id="cd10839">
    <property type="entry name" value="cpPDZ1_DegP-like"/>
    <property type="match status" value="1"/>
</dbReference>
<dbReference type="InterPro" id="IPR001478">
    <property type="entry name" value="PDZ"/>
</dbReference>
<dbReference type="Pfam" id="PF13180">
    <property type="entry name" value="PDZ_2"/>
    <property type="match status" value="2"/>
</dbReference>
<feature type="active site" description="Charge relay system" evidence="14">
    <location>
        <position position="178"/>
    </location>
</feature>
<evidence type="ECO:0000256" key="7">
    <source>
        <dbReference type="ARBA" id="ARBA00022729"/>
    </source>
</evidence>
<evidence type="ECO:0000256" key="3">
    <source>
        <dbReference type="ARBA" id="ARBA00010541"/>
    </source>
</evidence>
<organism evidence="17 18">
    <name type="scientific">Aerophototrophica crusticola</name>
    <dbReference type="NCBI Taxonomy" id="1709002"/>
    <lineage>
        <taxon>Bacteria</taxon>
        <taxon>Pseudomonadati</taxon>
        <taxon>Pseudomonadota</taxon>
        <taxon>Alphaproteobacteria</taxon>
        <taxon>Rhodospirillales</taxon>
        <taxon>Rhodospirillaceae</taxon>
        <taxon>Aerophototrophica</taxon>
    </lineage>
</organism>
<keyword evidence="7" id="KW-0732">Signal</keyword>
<dbReference type="PANTHER" id="PTHR22939">
    <property type="entry name" value="SERINE PROTEASE FAMILY S1C HTRA-RELATED"/>
    <property type="match status" value="1"/>
</dbReference>
<dbReference type="GO" id="GO:0042597">
    <property type="term" value="C:periplasmic space"/>
    <property type="evidence" value="ECO:0007669"/>
    <property type="project" value="UniProtKB-SubCell"/>
</dbReference>
<feature type="binding site" evidence="15">
    <location>
        <position position="146"/>
    </location>
    <ligand>
        <name>substrate</name>
    </ligand>
</feature>
<dbReference type="Gene3D" id="2.40.10.120">
    <property type="match status" value="1"/>
</dbReference>
<dbReference type="PROSITE" id="PS50106">
    <property type="entry name" value="PDZ"/>
    <property type="match status" value="2"/>
</dbReference>
<dbReference type="Gene3D" id="2.30.42.10">
    <property type="match status" value="2"/>
</dbReference>
<dbReference type="InterPro" id="IPR011782">
    <property type="entry name" value="Pept_S1C_Do"/>
</dbReference>
<dbReference type="KEGG" id="acru:HHL28_10920"/>
<evidence type="ECO:0000256" key="8">
    <source>
        <dbReference type="ARBA" id="ARBA00022737"/>
    </source>
</evidence>
<dbReference type="SUPFAM" id="SSF50494">
    <property type="entry name" value="Trypsin-like serine proteases"/>
    <property type="match status" value="1"/>
</dbReference>
<evidence type="ECO:0000256" key="9">
    <source>
        <dbReference type="ARBA" id="ARBA00022764"/>
    </source>
</evidence>
<dbReference type="FunFam" id="2.40.10.120:FF:000007">
    <property type="entry name" value="Periplasmic serine endoprotease DegP-like"/>
    <property type="match status" value="1"/>
</dbReference>
<evidence type="ECO:0000256" key="5">
    <source>
        <dbReference type="ARBA" id="ARBA00013958"/>
    </source>
</evidence>
<keyword evidence="12" id="KW-0346">Stress response</keyword>
<keyword evidence="6" id="KW-0645">Protease</keyword>
<feature type="binding site" evidence="15">
    <location>
        <position position="178"/>
    </location>
    <ligand>
        <name>substrate</name>
    </ligand>
</feature>
<evidence type="ECO:0000256" key="10">
    <source>
        <dbReference type="ARBA" id="ARBA00022801"/>
    </source>
</evidence>
<protein>
    <recommendedName>
        <fullName evidence="5">Probable periplasmic serine endoprotease DegP-like</fullName>
        <ecNumber evidence="4">3.4.21.107</ecNumber>
    </recommendedName>
    <alternativeName>
        <fullName evidence="13">Protease Do</fullName>
    </alternativeName>
</protein>
<keyword evidence="11" id="KW-0720">Serine protease</keyword>
<accession>A0A858R839</accession>
<evidence type="ECO:0000256" key="14">
    <source>
        <dbReference type="PIRSR" id="PIRSR611782-1"/>
    </source>
</evidence>
<dbReference type="InterPro" id="IPR001940">
    <property type="entry name" value="Peptidase_S1C"/>
</dbReference>
<dbReference type="GO" id="GO:0006508">
    <property type="term" value="P:proteolysis"/>
    <property type="evidence" value="ECO:0007669"/>
    <property type="project" value="UniProtKB-KW"/>
</dbReference>
<feature type="domain" description="PDZ" evidence="16">
    <location>
        <begin position="301"/>
        <end position="362"/>
    </location>
</feature>
<evidence type="ECO:0000259" key="16">
    <source>
        <dbReference type="PROSITE" id="PS50106"/>
    </source>
</evidence>
<evidence type="ECO:0000256" key="11">
    <source>
        <dbReference type="ARBA" id="ARBA00022825"/>
    </source>
</evidence>
<evidence type="ECO:0000256" key="15">
    <source>
        <dbReference type="PIRSR" id="PIRSR611782-2"/>
    </source>
</evidence>
<dbReference type="Proteomes" id="UP000501891">
    <property type="component" value="Chromosome"/>
</dbReference>
<dbReference type="PRINTS" id="PR00834">
    <property type="entry name" value="PROTEASES2C"/>
</dbReference>
<keyword evidence="10" id="KW-0378">Hydrolase</keyword>
<evidence type="ECO:0000313" key="17">
    <source>
        <dbReference type="EMBL" id="QJE73534.1"/>
    </source>
</evidence>
<evidence type="ECO:0000256" key="2">
    <source>
        <dbReference type="ARBA" id="ARBA00004418"/>
    </source>
</evidence>
<evidence type="ECO:0000256" key="12">
    <source>
        <dbReference type="ARBA" id="ARBA00023016"/>
    </source>
</evidence>
<feature type="active site" description="Charge relay system" evidence="14">
    <location>
        <position position="146"/>
    </location>
</feature>
<dbReference type="InterPro" id="IPR009003">
    <property type="entry name" value="Peptidase_S1_PA"/>
</dbReference>
<evidence type="ECO:0000256" key="1">
    <source>
        <dbReference type="ARBA" id="ARBA00001772"/>
    </source>
</evidence>